<dbReference type="AlphaFoldDB" id="A0AAV1H1B3"/>
<reference evidence="1" key="1">
    <citation type="submission" date="2023-08" db="EMBL/GenBank/DDBJ databases">
        <authorList>
            <person name="Alioto T."/>
            <person name="Alioto T."/>
            <person name="Gomez Garrido J."/>
        </authorList>
    </citation>
    <scope>NUCLEOTIDE SEQUENCE</scope>
</reference>
<keyword evidence="2" id="KW-1185">Reference proteome</keyword>
<protein>
    <submittedName>
        <fullName evidence="1">Uncharacterized protein</fullName>
    </submittedName>
</protein>
<proteinExistence type="predicted"/>
<dbReference type="Proteomes" id="UP001178508">
    <property type="component" value="Chromosome 18"/>
</dbReference>
<sequence>MREKTAAAFPLGMNFGSRNQTYRGTIHRDRDRRRPSVGLFIWILGSGVEESGSEMTHIHESTKTVTKTEDVKKMGKEQNLDIHLRESVNHVKVSLSCTYGPMITPRSVLVEDEGRSAAKVE</sequence>
<dbReference type="EMBL" id="OY660881">
    <property type="protein sequence ID" value="CAJ1078609.1"/>
    <property type="molecule type" value="Genomic_DNA"/>
</dbReference>
<gene>
    <name evidence="1" type="ORF">XNOV1_A028500</name>
</gene>
<name>A0AAV1H1B3_XYRNO</name>
<evidence type="ECO:0000313" key="1">
    <source>
        <dbReference type="EMBL" id="CAJ1078609.1"/>
    </source>
</evidence>
<organism evidence="1 2">
    <name type="scientific">Xyrichtys novacula</name>
    <name type="common">Pearly razorfish</name>
    <name type="synonym">Hemipteronotus novacula</name>
    <dbReference type="NCBI Taxonomy" id="13765"/>
    <lineage>
        <taxon>Eukaryota</taxon>
        <taxon>Metazoa</taxon>
        <taxon>Chordata</taxon>
        <taxon>Craniata</taxon>
        <taxon>Vertebrata</taxon>
        <taxon>Euteleostomi</taxon>
        <taxon>Actinopterygii</taxon>
        <taxon>Neopterygii</taxon>
        <taxon>Teleostei</taxon>
        <taxon>Neoteleostei</taxon>
        <taxon>Acanthomorphata</taxon>
        <taxon>Eupercaria</taxon>
        <taxon>Labriformes</taxon>
        <taxon>Labridae</taxon>
        <taxon>Xyrichtys</taxon>
    </lineage>
</organism>
<accession>A0AAV1H1B3</accession>
<evidence type="ECO:0000313" key="2">
    <source>
        <dbReference type="Proteomes" id="UP001178508"/>
    </source>
</evidence>